<evidence type="ECO:0008006" key="3">
    <source>
        <dbReference type="Google" id="ProtNLM"/>
    </source>
</evidence>
<proteinExistence type="predicted"/>
<dbReference type="RefSeq" id="WP_214093622.1">
    <property type="nucleotide sequence ID" value="NZ_JAHCLR010000028.1"/>
</dbReference>
<keyword evidence="2" id="KW-1185">Reference proteome</keyword>
<reference evidence="1 2" key="1">
    <citation type="submission" date="2021-05" db="EMBL/GenBank/DDBJ databases">
        <title>Mycobacterium acidophilum sp. nov., an extremely acid-tolerant member of the genus Mycobacterium.</title>
        <authorList>
            <person name="Xia J."/>
        </authorList>
    </citation>
    <scope>NUCLEOTIDE SEQUENCE [LARGE SCALE GENOMIC DNA]</scope>
    <source>
        <strain evidence="1 2">M1</strain>
    </source>
</reference>
<dbReference type="EMBL" id="JAHCLR010000028">
    <property type="protein sequence ID" value="MBS9534751.1"/>
    <property type="molecule type" value="Genomic_DNA"/>
</dbReference>
<evidence type="ECO:0000313" key="2">
    <source>
        <dbReference type="Proteomes" id="UP001519535"/>
    </source>
</evidence>
<name>A0ABS5RKD0_9MYCO</name>
<organism evidence="1 2">
    <name type="scientific">Mycolicibacter acidiphilus</name>
    <dbReference type="NCBI Taxonomy" id="2835306"/>
    <lineage>
        <taxon>Bacteria</taxon>
        <taxon>Bacillati</taxon>
        <taxon>Actinomycetota</taxon>
        <taxon>Actinomycetes</taxon>
        <taxon>Mycobacteriales</taxon>
        <taxon>Mycobacteriaceae</taxon>
        <taxon>Mycolicibacter</taxon>
    </lineage>
</organism>
<comment type="caution">
    <text evidence="1">The sequence shown here is derived from an EMBL/GenBank/DDBJ whole genome shotgun (WGS) entry which is preliminary data.</text>
</comment>
<protein>
    <recommendedName>
        <fullName evidence="3">Secreted protein</fullName>
    </recommendedName>
</protein>
<dbReference type="Proteomes" id="UP001519535">
    <property type="component" value="Unassembled WGS sequence"/>
</dbReference>
<gene>
    <name evidence="1" type="ORF">KIH27_14250</name>
</gene>
<evidence type="ECO:0000313" key="1">
    <source>
        <dbReference type="EMBL" id="MBS9534751.1"/>
    </source>
</evidence>
<accession>A0ABS5RKD0</accession>
<sequence>MVAKMLAAVVGVVGVTLAGNWIAHADVPPFPDLNSYMAVNVQDYEIDTSTPGIVAKQVFFLTPAGIECDLNASSAGCSGNNFPKVPPQVWNPAAGITGVNTISTDYGLSATNAAYPFGHKVHGRLVKTLPPLHFIAVDGVVCGADDKQMVACKDAQGRGFILSPSWSGWLPHV</sequence>